<evidence type="ECO:0000256" key="1">
    <source>
        <dbReference type="SAM" id="Phobius"/>
    </source>
</evidence>
<evidence type="ECO:0000313" key="2">
    <source>
        <dbReference type="EMBL" id="AHH19749.1"/>
    </source>
</evidence>
<dbReference type="AlphaFoldDB" id="W5TKQ3"/>
<dbReference type="Proteomes" id="UP000019150">
    <property type="component" value="Chromosome"/>
</dbReference>
<proteinExistence type="predicted"/>
<dbReference type="KEGG" id="nno:NONO_c49650"/>
<reference evidence="2 3" key="1">
    <citation type="journal article" date="2014" name="Appl. Environ. Microbiol.">
        <title>Insights into the Microbial Degradation of Rubber and Gutta-Percha by Analysis of the Complete Genome of Nocardia nova SH22a.</title>
        <authorList>
            <person name="Luo Q."/>
            <person name="Hiessl S."/>
            <person name="Poehlein A."/>
            <person name="Daniel R."/>
            <person name="Steinbuchel A."/>
        </authorList>
    </citation>
    <scope>NUCLEOTIDE SEQUENCE [LARGE SCALE GENOMIC DNA]</scope>
    <source>
        <strain evidence="2">SH22a</strain>
    </source>
</reference>
<dbReference type="PATRIC" id="fig|1415166.3.peg.5123"/>
<keyword evidence="1" id="KW-0812">Transmembrane</keyword>
<protein>
    <submittedName>
        <fullName evidence="2">Uncharacterized protein</fullName>
    </submittedName>
</protein>
<keyword evidence="1" id="KW-1133">Transmembrane helix</keyword>
<gene>
    <name evidence="2" type="ORF">NONO_c49650</name>
</gene>
<evidence type="ECO:0000313" key="3">
    <source>
        <dbReference type="Proteomes" id="UP000019150"/>
    </source>
</evidence>
<keyword evidence="1" id="KW-0472">Membrane</keyword>
<keyword evidence="3" id="KW-1185">Reference proteome</keyword>
<dbReference type="EMBL" id="CP006850">
    <property type="protein sequence ID" value="AHH19749.1"/>
    <property type="molecule type" value="Genomic_DNA"/>
</dbReference>
<name>W5TKQ3_9NOCA</name>
<dbReference type="RefSeq" id="WP_272945199.1">
    <property type="nucleotide sequence ID" value="NZ_CP006850.1"/>
</dbReference>
<accession>W5TKQ3</accession>
<sequence>MRAAGDLVAMVVAGLLYAVFSLAVAFGYAAVWMAAAFTVSGAP</sequence>
<dbReference type="HOGENOM" id="CLU_3236703_0_0_11"/>
<organism evidence="2 3">
    <name type="scientific">Nocardia nova SH22a</name>
    <dbReference type="NCBI Taxonomy" id="1415166"/>
    <lineage>
        <taxon>Bacteria</taxon>
        <taxon>Bacillati</taxon>
        <taxon>Actinomycetota</taxon>
        <taxon>Actinomycetes</taxon>
        <taxon>Mycobacteriales</taxon>
        <taxon>Nocardiaceae</taxon>
        <taxon>Nocardia</taxon>
    </lineage>
</organism>
<feature type="transmembrane region" description="Helical" evidence="1">
    <location>
        <begin position="7"/>
        <end position="35"/>
    </location>
</feature>